<dbReference type="STRING" id="155618.RV06_GL003019"/>
<evidence type="ECO:0000256" key="1">
    <source>
        <dbReference type="ARBA" id="ARBA00004672"/>
    </source>
</evidence>
<evidence type="ECO:0000256" key="10">
    <source>
        <dbReference type="ARBA" id="ARBA00048475"/>
    </source>
</evidence>
<dbReference type="InterPro" id="IPR018236">
    <property type="entry name" value="SAICAR_synthetase_CS"/>
</dbReference>
<keyword evidence="5 11" id="KW-0436">Ligase</keyword>
<dbReference type="Proteomes" id="UP000014197">
    <property type="component" value="Unassembled WGS sequence"/>
</dbReference>
<evidence type="ECO:0000256" key="7">
    <source>
        <dbReference type="ARBA" id="ARBA00022755"/>
    </source>
</evidence>
<dbReference type="HAMAP" id="MF_00137">
    <property type="entry name" value="SAICAR_synth"/>
    <property type="match status" value="1"/>
</dbReference>
<sequence>MRDNTLLYEGKAKKLYTTDDPKILRVVYLDQATALNGIRKDIVQGKAVLNNQITSLIFEHFKQNGVKNHFIEKISKHEQLVEALKMIPLEVVVRNVSAGSFAKRLAIPEGQLLEFPVLEFYYKDDNLDDPIINDDHVKILKIATEKEIDTIKEEAYKINQVLIELFKKVSIRLIDFKIEFGKNNDRTILLADEITPDTCRLWDEKTNDHLDKDVYRRNLGELIPVYQEVLDRLKQVPH</sequence>
<reference evidence="13 15" key="1">
    <citation type="submission" date="2013-02" db="EMBL/GenBank/DDBJ databases">
        <title>The Genome Sequence of Enterococcus haemoperoxidus BAA-382.</title>
        <authorList>
            <consortium name="The Broad Institute Genome Sequencing Platform"/>
            <consortium name="The Broad Institute Genome Sequencing Center for Infectious Disease"/>
            <person name="Earl A.M."/>
            <person name="Gilmore M.S."/>
            <person name="Lebreton F."/>
            <person name="Walker B."/>
            <person name="Young S.K."/>
            <person name="Zeng Q."/>
            <person name="Gargeya S."/>
            <person name="Fitzgerald M."/>
            <person name="Haas B."/>
            <person name="Abouelleil A."/>
            <person name="Alvarado L."/>
            <person name="Arachchi H.M."/>
            <person name="Berlin A.M."/>
            <person name="Chapman S.B."/>
            <person name="Dewar J."/>
            <person name="Goldberg J."/>
            <person name="Griggs A."/>
            <person name="Gujja S."/>
            <person name="Hansen M."/>
            <person name="Howarth C."/>
            <person name="Imamovic A."/>
            <person name="Larimer J."/>
            <person name="McCowan C."/>
            <person name="Murphy C."/>
            <person name="Neiman D."/>
            <person name="Pearson M."/>
            <person name="Priest M."/>
            <person name="Roberts A."/>
            <person name="Saif S."/>
            <person name="Shea T."/>
            <person name="Sisk P."/>
            <person name="Sykes S."/>
            <person name="Wortman J."/>
            <person name="Nusbaum C."/>
            <person name="Birren B."/>
        </authorList>
    </citation>
    <scope>NUCLEOTIDE SEQUENCE [LARGE SCALE GENOMIC DNA]</scope>
    <source>
        <strain evidence="13 15">ATCC BAA-382</strain>
    </source>
</reference>
<dbReference type="eggNOG" id="COG0152">
    <property type="taxonomic scope" value="Bacteria"/>
</dbReference>
<keyword evidence="16" id="KW-1185">Reference proteome</keyword>
<dbReference type="EMBL" id="AJAR01000010">
    <property type="protein sequence ID" value="EOH99763.1"/>
    <property type="molecule type" value="Genomic_DNA"/>
</dbReference>
<dbReference type="Proteomes" id="UP000013858">
    <property type="component" value="Unassembled WGS sequence"/>
</dbReference>
<dbReference type="Gene3D" id="3.30.470.20">
    <property type="entry name" value="ATP-grasp fold, B domain"/>
    <property type="match status" value="1"/>
</dbReference>
<dbReference type="InterPro" id="IPR001636">
    <property type="entry name" value="SAICAR_synth"/>
</dbReference>
<evidence type="ECO:0000259" key="12">
    <source>
        <dbReference type="Pfam" id="PF01259"/>
    </source>
</evidence>
<evidence type="ECO:0000256" key="11">
    <source>
        <dbReference type="HAMAP-Rule" id="MF_00137"/>
    </source>
</evidence>
<dbReference type="CDD" id="cd01415">
    <property type="entry name" value="SAICAR_synt_PurC"/>
    <property type="match status" value="1"/>
</dbReference>
<dbReference type="PANTHER" id="PTHR43599">
    <property type="entry name" value="MULTIFUNCTIONAL PROTEIN ADE2"/>
    <property type="match status" value="1"/>
</dbReference>
<proteinExistence type="inferred from homology"/>
<dbReference type="PATRIC" id="fig|1158608.3.peg.896"/>
<dbReference type="InterPro" id="IPR050089">
    <property type="entry name" value="SAICAR_synthetase"/>
</dbReference>
<dbReference type="GO" id="GO:0009236">
    <property type="term" value="P:cobalamin biosynthetic process"/>
    <property type="evidence" value="ECO:0007669"/>
    <property type="project" value="InterPro"/>
</dbReference>
<comment type="caution">
    <text evidence="13">The sequence shown here is derived from an EMBL/GenBank/DDBJ whole genome shotgun (WGS) entry which is preliminary data.</text>
</comment>
<dbReference type="FunFam" id="3.30.470.20:FF:000006">
    <property type="entry name" value="Phosphoribosylaminoimidazole-succinocarboxamide synthase"/>
    <property type="match status" value="1"/>
</dbReference>
<dbReference type="InterPro" id="IPR028923">
    <property type="entry name" value="SAICAR_synt/ADE2_N"/>
</dbReference>
<evidence type="ECO:0000313" key="13">
    <source>
        <dbReference type="EMBL" id="EOH99763.1"/>
    </source>
</evidence>
<feature type="domain" description="SAICAR synthetase/ADE2 N-terminal" evidence="12">
    <location>
        <begin position="6"/>
        <end position="232"/>
    </location>
</feature>
<dbReference type="Gene3D" id="3.30.200.20">
    <property type="entry name" value="Phosphorylase Kinase, domain 1"/>
    <property type="match status" value="1"/>
</dbReference>
<name>R2QWL2_9ENTE</name>
<dbReference type="OrthoDB" id="9801549at2"/>
<dbReference type="SUPFAM" id="SSF56104">
    <property type="entry name" value="SAICAR synthase-like"/>
    <property type="match status" value="1"/>
</dbReference>
<evidence type="ECO:0000256" key="3">
    <source>
        <dbReference type="ARBA" id="ARBA00012217"/>
    </source>
</evidence>
<dbReference type="GO" id="GO:0006189">
    <property type="term" value="P:'de novo' IMP biosynthetic process"/>
    <property type="evidence" value="ECO:0007669"/>
    <property type="project" value="UniProtKB-UniRule"/>
</dbReference>
<comment type="similarity">
    <text evidence="2 11">Belongs to the SAICAR synthetase family.</text>
</comment>
<evidence type="ECO:0000256" key="5">
    <source>
        <dbReference type="ARBA" id="ARBA00022598"/>
    </source>
</evidence>
<dbReference type="GO" id="GO:0004639">
    <property type="term" value="F:phosphoribosylaminoimidazolesuccinocarboxamide synthase activity"/>
    <property type="evidence" value="ECO:0007669"/>
    <property type="project" value="UniProtKB-UniRule"/>
</dbReference>
<evidence type="ECO:0000256" key="6">
    <source>
        <dbReference type="ARBA" id="ARBA00022741"/>
    </source>
</evidence>
<organism evidence="13 15">
    <name type="scientific">Enterococcus haemoperoxidus ATCC BAA-382</name>
    <dbReference type="NCBI Taxonomy" id="1158608"/>
    <lineage>
        <taxon>Bacteria</taxon>
        <taxon>Bacillati</taxon>
        <taxon>Bacillota</taxon>
        <taxon>Bacilli</taxon>
        <taxon>Lactobacillales</taxon>
        <taxon>Enterococcaceae</taxon>
        <taxon>Enterococcus</taxon>
    </lineage>
</organism>
<evidence type="ECO:0000256" key="2">
    <source>
        <dbReference type="ARBA" id="ARBA00010190"/>
    </source>
</evidence>
<dbReference type="GO" id="GO:0005524">
    <property type="term" value="F:ATP binding"/>
    <property type="evidence" value="ECO:0007669"/>
    <property type="project" value="UniProtKB-KW"/>
</dbReference>
<comment type="catalytic activity">
    <reaction evidence="10 11">
        <text>5-amino-1-(5-phospho-D-ribosyl)imidazole-4-carboxylate + L-aspartate + ATP = (2S)-2-[5-amino-1-(5-phospho-beta-D-ribosyl)imidazole-4-carboxamido]succinate + ADP + phosphate + 2 H(+)</text>
        <dbReference type="Rhea" id="RHEA:22628"/>
        <dbReference type="ChEBI" id="CHEBI:15378"/>
        <dbReference type="ChEBI" id="CHEBI:29991"/>
        <dbReference type="ChEBI" id="CHEBI:30616"/>
        <dbReference type="ChEBI" id="CHEBI:43474"/>
        <dbReference type="ChEBI" id="CHEBI:58443"/>
        <dbReference type="ChEBI" id="CHEBI:77657"/>
        <dbReference type="ChEBI" id="CHEBI:456216"/>
        <dbReference type="EC" id="6.3.2.6"/>
    </reaction>
</comment>
<dbReference type="PROSITE" id="PS01058">
    <property type="entry name" value="SAICAR_SYNTHETASE_2"/>
    <property type="match status" value="1"/>
</dbReference>
<evidence type="ECO:0000313" key="16">
    <source>
        <dbReference type="Proteomes" id="UP000014197"/>
    </source>
</evidence>
<dbReference type="PROSITE" id="PS01057">
    <property type="entry name" value="SAICAR_SYNTHETASE_1"/>
    <property type="match status" value="1"/>
</dbReference>
<evidence type="ECO:0000256" key="9">
    <source>
        <dbReference type="ARBA" id="ARBA00030409"/>
    </source>
</evidence>
<dbReference type="PANTHER" id="PTHR43599:SF3">
    <property type="entry name" value="SI:DKEY-6E2.2"/>
    <property type="match status" value="1"/>
</dbReference>
<comment type="pathway">
    <text evidence="1 11">Purine metabolism; IMP biosynthesis via de novo pathway; 5-amino-1-(5-phospho-D-ribosyl)imidazole-4-carboxamide from 5-amino-1-(5-phospho-D-ribosyl)imidazole-4-carboxylate: step 1/2.</text>
</comment>
<dbReference type="EC" id="6.3.2.6" evidence="3 11"/>
<protein>
    <recommendedName>
        <fullName evidence="4 11">Phosphoribosylaminoimidazole-succinocarboxamide synthase</fullName>
        <ecNumber evidence="3 11">6.3.2.6</ecNumber>
    </recommendedName>
    <alternativeName>
        <fullName evidence="9 11">SAICAR synthetase</fullName>
    </alternativeName>
</protein>
<evidence type="ECO:0000256" key="4">
    <source>
        <dbReference type="ARBA" id="ARBA00016460"/>
    </source>
</evidence>
<dbReference type="RefSeq" id="WP_010761125.1">
    <property type="nucleotide sequence ID" value="NZ_KB946315.1"/>
</dbReference>
<evidence type="ECO:0000313" key="14">
    <source>
        <dbReference type="EMBL" id="EOT62495.1"/>
    </source>
</evidence>
<gene>
    <name evidence="11" type="primary">purC</name>
    <name evidence="14" type="ORF">I583_01495</name>
    <name evidence="13" type="ORF">UAW_00916</name>
</gene>
<reference evidence="14 16" key="2">
    <citation type="submission" date="2013-03" db="EMBL/GenBank/DDBJ databases">
        <title>The Genome Sequence of Enterococcus haemoperoxidus BAA-382 (PacBio/Illumina hybrid assembly).</title>
        <authorList>
            <consortium name="The Broad Institute Genomics Platform"/>
            <consortium name="The Broad Institute Genome Sequencing Center for Infectious Disease"/>
            <person name="Earl A."/>
            <person name="Russ C."/>
            <person name="Gilmore M."/>
            <person name="Surin D."/>
            <person name="Walker B."/>
            <person name="Young S."/>
            <person name="Zeng Q."/>
            <person name="Gargeya S."/>
            <person name="Fitzgerald M."/>
            <person name="Haas B."/>
            <person name="Abouelleil A."/>
            <person name="Allen A.W."/>
            <person name="Alvarado L."/>
            <person name="Arachchi H.M."/>
            <person name="Berlin A.M."/>
            <person name="Chapman S.B."/>
            <person name="Gainer-Dewar J."/>
            <person name="Goldberg J."/>
            <person name="Griggs A."/>
            <person name="Gujja S."/>
            <person name="Hansen M."/>
            <person name="Howarth C."/>
            <person name="Imamovic A."/>
            <person name="Ireland A."/>
            <person name="Larimer J."/>
            <person name="McCowan C."/>
            <person name="Murphy C."/>
            <person name="Pearson M."/>
            <person name="Poon T.W."/>
            <person name="Priest M."/>
            <person name="Roberts A."/>
            <person name="Saif S."/>
            <person name="Shea T."/>
            <person name="Sisk P."/>
            <person name="Sykes S."/>
            <person name="Wortman J."/>
            <person name="Nusbaum C."/>
            <person name="Birren B."/>
        </authorList>
    </citation>
    <scope>NUCLEOTIDE SEQUENCE [LARGE SCALE GENOMIC DNA]</scope>
    <source>
        <strain evidence="14 16">ATCC BAA-382</strain>
    </source>
</reference>
<dbReference type="InterPro" id="IPR033934">
    <property type="entry name" value="SAICAR_synt_PurC"/>
</dbReference>
<evidence type="ECO:0000256" key="8">
    <source>
        <dbReference type="ARBA" id="ARBA00022840"/>
    </source>
</evidence>
<dbReference type="AlphaFoldDB" id="R2QWL2"/>
<accession>R2QWL2</accession>
<keyword evidence="7 11" id="KW-0658">Purine biosynthesis</keyword>
<dbReference type="UniPathway" id="UPA00074">
    <property type="reaction ID" value="UER00131"/>
</dbReference>
<evidence type="ECO:0000313" key="15">
    <source>
        <dbReference type="Proteomes" id="UP000013858"/>
    </source>
</evidence>
<dbReference type="EMBL" id="ASVY01000002">
    <property type="protein sequence ID" value="EOT62495.1"/>
    <property type="molecule type" value="Genomic_DNA"/>
</dbReference>
<dbReference type="NCBIfam" id="TIGR00081">
    <property type="entry name" value="purC"/>
    <property type="match status" value="1"/>
</dbReference>
<keyword evidence="8 11" id="KW-0067">ATP-binding</keyword>
<keyword evidence="6 11" id="KW-0547">Nucleotide-binding</keyword>
<dbReference type="Pfam" id="PF01259">
    <property type="entry name" value="SAICAR_synt"/>
    <property type="match status" value="1"/>
</dbReference>